<accession>A0ABU4LKM6</accession>
<organism evidence="1 2">
    <name type="scientific">Streptomyces griseiscabiei</name>
    <dbReference type="NCBI Taxonomy" id="2993540"/>
    <lineage>
        <taxon>Bacteria</taxon>
        <taxon>Bacillati</taxon>
        <taxon>Actinomycetota</taxon>
        <taxon>Actinomycetes</taxon>
        <taxon>Kitasatosporales</taxon>
        <taxon>Streptomycetaceae</taxon>
        <taxon>Streptomyces</taxon>
    </lineage>
</organism>
<keyword evidence="2" id="KW-1185">Reference proteome</keyword>
<proteinExistence type="predicted"/>
<comment type="caution">
    <text evidence="1">The sequence shown here is derived from an EMBL/GenBank/DDBJ whole genome shotgun (WGS) entry which is preliminary data.</text>
</comment>
<evidence type="ECO:0000313" key="2">
    <source>
        <dbReference type="Proteomes" id="UP001271723"/>
    </source>
</evidence>
<dbReference type="InterPro" id="IPR014985">
    <property type="entry name" value="WbqC"/>
</dbReference>
<dbReference type="Pfam" id="PF08889">
    <property type="entry name" value="WbqC"/>
    <property type="match status" value="1"/>
</dbReference>
<gene>
    <name evidence="1" type="ORF">PV517_46840</name>
</gene>
<protein>
    <submittedName>
        <fullName evidence="1">WbqC family protein</fullName>
    </submittedName>
</protein>
<sequence length="247" mass="27483">MIYIEQPPFAPWLGFCEALLGCDTVAFYDDVQYTQGGWQNRNRIKTADGVAWLTVPVARQSGRLINDTRIAPSFDPDTLLRQIRLAYARTAYVDEALNVLGPALTARHGYLADLNIDLITALATALGSRARFMRTSQMKITAADKTERLAQICAAAGEGILWAGSGTRGYLDTRELERHRLSVRWNEFTDRHPRYVQAWPRQEFIAGLSVIDAVCALGWAGTSALLRTSFDTYLPHAERGSATCNSR</sequence>
<dbReference type="RefSeq" id="WP_086757289.1">
    <property type="nucleotide sequence ID" value="NZ_JAGJBZ010000002.1"/>
</dbReference>
<dbReference type="EMBL" id="JARAVY010000040">
    <property type="protein sequence ID" value="MDX2916173.1"/>
    <property type="molecule type" value="Genomic_DNA"/>
</dbReference>
<evidence type="ECO:0000313" key="1">
    <source>
        <dbReference type="EMBL" id="MDX2916173.1"/>
    </source>
</evidence>
<dbReference type="Proteomes" id="UP001271723">
    <property type="component" value="Unassembled WGS sequence"/>
</dbReference>
<name>A0ABU4LKM6_9ACTN</name>
<reference evidence="1 2" key="1">
    <citation type="journal article" date="2023" name="Microb. Genom.">
        <title>Mesoterricola silvestris gen. nov., sp. nov., Mesoterricola sediminis sp. nov., Geothrix oryzae sp. nov., Geothrix edaphica sp. nov., Geothrix rubra sp. nov., and Geothrix limicola sp. nov., six novel members of Acidobacteriota isolated from soils.</title>
        <authorList>
            <person name="Weisberg A.J."/>
            <person name="Pearce E."/>
            <person name="Kramer C.G."/>
            <person name="Chang J.H."/>
            <person name="Clarke C.R."/>
        </authorList>
    </citation>
    <scope>NUCLEOTIDE SEQUENCE [LARGE SCALE GENOMIC DNA]</scope>
    <source>
        <strain evidence="1 2">NRRL_B-2795</strain>
    </source>
</reference>